<protein>
    <submittedName>
        <fullName evidence="1">Uncharacterized protein</fullName>
    </submittedName>
</protein>
<evidence type="ECO:0000313" key="2">
    <source>
        <dbReference type="Proteomes" id="UP000054053"/>
    </source>
</evidence>
<dbReference type="AlphaFoldDB" id="A0A1B5L8A0"/>
<reference evidence="2" key="1">
    <citation type="journal article" date="2016" name="Genome Announc.">
        <title>Genome sequence of Ustilaginoidea virens IPU010, a rice pathogenic fungus causing false smut.</title>
        <authorList>
            <person name="Kumagai T."/>
            <person name="Ishii T."/>
            <person name="Terai G."/>
            <person name="Umemura M."/>
            <person name="Machida M."/>
            <person name="Asai K."/>
        </authorList>
    </citation>
    <scope>NUCLEOTIDE SEQUENCE [LARGE SCALE GENOMIC DNA]</scope>
    <source>
        <strain evidence="2">IPU010</strain>
    </source>
</reference>
<dbReference type="Proteomes" id="UP000054053">
    <property type="component" value="Unassembled WGS sequence"/>
</dbReference>
<evidence type="ECO:0000313" key="1">
    <source>
        <dbReference type="EMBL" id="GAO19936.1"/>
    </source>
</evidence>
<organism evidence="1 2">
    <name type="scientific">Ustilaginoidea virens</name>
    <name type="common">Rice false smut fungus</name>
    <name type="synonym">Villosiclava virens</name>
    <dbReference type="NCBI Taxonomy" id="1159556"/>
    <lineage>
        <taxon>Eukaryota</taxon>
        <taxon>Fungi</taxon>
        <taxon>Dikarya</taxon>
        <taxon>Ascomycota</taxon>
        <taxon>Pezizomycotina</taxon>
        <taxon>Sordariomycetes</taxon>
        <taxon>Hypocreomycetidae</taxon>
        <taxon>Hypocreales</taxon>
        <taxon>Clavicipitaceae</taxon>
        <taxon>Ustilaginoidea</taxon>
    </lineage>
</organism>
<proteinExistence type="predicted"/>
<name>A0A1B5L8A0_USTVR</name>
<sequence>MGRLVALHCQELDVDATADKTKDKTKDTKKDKKKDKAMAKWKCHDPAKELTSCLGCVCRGTVCPAAQAAALMARQRLRLRIVPRWFWLKPWLHGNGRWNGEKEIQHAGRAGSKTNEDGCGQ</sequence>
<accession>A0A1B5L8A0</accession>
<dbReference type="EMBL" id="BBTG02000026">
    <property type="protein sequence ID" value="GAO19936.1"/>
    <property type="molecule type" value="Genomic_DNA"/>
</dbReference>
<gene>
    <name evidence="1" type="ORF">UVI_02043620</name>
</gene>
<comment type="caution">
    <text evidence="1">The sequence shown here is derived from an EMBL/GenBank/DDBJ whole genome shotgun (WGS) entry which is preliminary data.</text>
</comment>